<keyword evidence="1" id="KW-1277">Toxin-antitoxin system</keyword>
<dbReference type="STRING" id="1334022.SAMN04487907_102394"/>
<dbReference type="Proteomes" id="UP000199438">
    <property type="component" value="Unassembled WGS sequence"/>
</dbReference>
<dbReference type="InterPro" id="IPR035093">
    <property type="entry name" value="RelE/ParE_toxin_dom_sf"/>
</dbReference>
<dbReference type="InterPro" id="IPR007712">
    <property type="entry name" value="RelE/ParE_toxin"/>
</dbReference>
<reference evidence="3" key="1">
    <citation type="submission" date="2016-10" db="EMBL/GenBank/DDBJ databases">
        <authorList>
            <person name="Varghese N."/>
            <person name="Submissions S."/>
        </authorList>
    </citation>
    <scope>NUCLEOTIDE SEQUENCE [LARGE SCALE GENOMIC DNA]</scope>
    <source>
        <strain evidence="3">DSM 24499</strain>
    </source>
</reference>
<accession>A0A1I1GRZ3</accession>
<dbReference type="OrthoDB" id="1031021at2"/>
<evidence type="ECO:0000313" key="2">
    <source>
        <dbReference type="EMBL" id="SFC14557.1"/>
    </source>
</evidence>
<dbReference type="AlphaFoldDB" id="A0A1I1GRZ3"/>
<sequence length="105" mass="12494">MFSRVIWSSFAENQLDEIFEYYKANAGKNVATKLVRKIILESEKLKNSPFIGQKESRLANKKIVYRYLVYKSYKIIYSVSEKEDLIKIADIFDTRQYPSKIKRKK</sequence>
<protein>
    <submittedName>
        <fullName evidence="2">Plasmid stabilization system protein ParE</fullName>
    </submittedName>
</protein>
<dbReference type="Gene3D" id="3.30.2310.20">
    <property type="entry name" value="RelE-like"/>
    <property type="match status" value="1"/>
</dbReference>
<name>A0A1I1GRZ3_9FLAO</name>
<keyword evidence="3" id="KW-1185">Reference proteome</keyword>
<dbReference type="RefSeq" id="WP_092541448.1">
    <property type="nucleotide sequence ID" value="NZ_FOKV01000002.1"/>
</dbReference>
<proteinExistence type="predicted"/>
<gene>
    <name evidence="2" type="ORF">SAMN04487907_102394</name>
</gene>
<evidence type="ECO:0000313" key="3">
    <source>
        <dbReference type="Proteomes" id="UP000199438"/>
    </source>
</evidence>
<evidence type="ECO:0000256" key="1">
    <source>
        <dbReference type="ARBA" id="ARBA00022649"/>
    </source>
</evidence>
<organism evidence="2 3">
    <name type="scientific">Zunongwangia mangrovi</name>
    <dbReference type="NCBI Taxonomy" id="1334022"/>
    <lineage>
        <taxon>Bacteria</taxon>
        <taxon>Pseudomonadati</taxon>
        <taxon>Bacteroidota</taxon>
        <taxon>Flavobacteriia</taxon>
        <taxon>Flavobacteriales</taxon>
        <taxon>Flavobacteriaceae</taxon>
        <taxon>Zunongwangia</taxon>
    </lineage>
</organism>
<dbReference type="SUPFAM" id="SSF143011">
    <property type="entry name" value="RelE-like"/>
    <property type="match status" value="1"/>
</dbReference>
<dbReference type="Pfam" id="PF05016">
    <property type="entry name" value="ParE_toxin"/>
    <property type="match status" value="1"/>
</dbReference>
<dbReference type="EMBL" id="FOKV01000002">
    <property type="protein sequence ID" value="SFC14557.1"/>
    <property type="molecule type" value="Genomic_DNA"/>
</dbReference>